<protein>
    <submittedName>
        <fullName evidence="2">Lysin B</fullName>
    </submittedName>
</protein>
<dbReference type="GeneID" id="55012957"/>
<name>A0A4D6E242_9CAUD</name>
<proteinExistence type="predicted"/>
<gene>
    <name evidence="2" type="primary">121</name>
    <name evidence="2" type="ORF">SEA_GODONK_121</name>
</gene>
<dbReference type="Proteomes" id="UP000297070">
    <property type="component" value="Segment"/>
</dbReference>
<dbReference type="InterPro" id="IPR000675">
    <property type="entry name" value="Cutinase/axe"/>
</dbReference>
<evidence type="ECO:0000313" key="3">
    <source>
        <dbReference type="Proteomes" id="UP000297070"/>
    </source>
</evidence>
<dbReference type="Gene3D" id="3.40.50.1820">
    <property type="entry name" value="alpha/beta hydrolase"/>
    <property type="match status" value="1"/>
</dbReference>
<dbReference type="EMBL" id="MK620899">
    <property type="protein sequence ID" value="QBZ72740.1"/>
    <property type="molecule type" value="Genomic_DNA"/>
</dbReference>
<evidence type="ECO:0000313" key="2">
    <source>
        <dbReference type="EMBL" id="QBZ72740.1"/>
    </source>
</evidence>
<organism evidence="2 3">
    <name type="scientific">Gordonia phage GodonK</name>
    <dbReference type="NCBI Taxonomy" id="2562192"/>
    <lineage>
        <taxon>Viruses</taxon>
        <taxon>Duplodnaviria</taxon>
        <taxon>Heunggongvirae</taxon>
        <taxon>Uroviricota</taxon>
        <taxon>Caudoviricetes</taxon>
        <taxon>Godonkavirus</taxon>
        <taxon>Godonkavirus godonK</taxon>
    </lineage>
</organism>
<dbReference type="GO" id="GO:0016787">
    <property type="term" value="F:hydrolase activity"/>
    <property type="evidence" value="ECO:0007669"/>
    <property type="project" value="UniProtKB-KW"/>
</dbReference>
<reference evidence="2 3" key="1">
    <citation type="submission" date="2019-03" db="EMBL/GenBank/DDBJ databases">
        <authorList>
            <person name="Douthitt C."/>
            <person name="D'Elia T."/>
            <person name="Bockoras C."/>
            <person name="Boss C."/>
            <person name="Clemons M."/>
            <person name="Green W."/>
            <person name="Harel H."/>
            <person name="Larralde J."/>
            <person name="Lopez M."/>
            <person name="Magana D."/>
            <person name="Miguel M."/>
            <person name="Muschweck L."/>
            <person name="Olivos K."/>
            <person name="Racette D."/>
            <person name="Reynolds M."/>
            <person name="Ru Y."/>
            <person name="Santana M."/>
            <person name="Simon R."/>
            <person name="Smotrilla K."/>
            <person name="Sufficool B."/>
            <person name="Tamayo B."/>
            <person name="Tirado E."/>
            <person name="Vajanyi M."/>
            <person name="Weger M."/>
            <person name="Wehr A."/>
            <person name="Whitaker K."/>
            <person name="Garlena R.A."/>
            <person name="Russell D.A."/>
            <person name="Pope W.H."/>
            <person name="Jacobs-Sera D."/>
            <person name="Hatfull G.F."/>
        </authorList>
    </citation>
    <scope>NUCLEOTIDE SEQUENCE [LARGE SCALE GENOMIC DNA]</scope>
</reference>
<dbReference type="InterPro" id="IPR029058">
    <property type="entry name" value="AB_hydrolase_fold"/>
</dbReference>
<dbReference type="KEGG" id="vg:55012957"/>
<accession>A0A4D6E242</accession>
<dbReference type="SUPFAM" id="SSF53474">
    <property type="entry name" value="alpha/beta-Hydrolases"/>
    <property type="match status" value="1"/>
</dbReference>
<evidence type="ECO:0000256" key="1">
    <source>
        <dbReference type="ARBA" id="ARBA00022801"/>
    </source>
</evidence>
<dbReference type="RefSeq" id="YP_009821505.1">
    <property type="nucleotide sequence ID" value="NC_048176.1"/>
</dbReference>
<keyword evidence="3" id="KW-1185">Reference proteome</keyword>
<sequence length="208" mass="22711">MRSLIASTLALLVIVLGLTLVPAGQAHAAPCQPVQRYAVGGNGDTASANVPGNRANRMNITYRADVFQGNVSRVEARNKLDREAHALRARCPGTRIEVYAYSLGASAATGATDWWQTDPRMNYNIHVYLYGNPRRPLSRNGYGGIEAAGLPHLPFYTWWGPMKMGRIPVTDRCNLGRDIVCDSPSPIHKNLGHAGAALNGYLNQGHWY</sequence>
<dbReference type="Pfam" id="PF01083">
    <property type="entry name" value="Cutinase"/>
    <property type="match status" value="1"/>
</dbReference>
<keyword evidence="1" id="KW-0378">Hydrolase</keyword>